<sequence>MTDDLTGAAETTAGAAADPTDALPTLMQGEARSLAWADDDLEDDPVRASWGTVFNYAAALLVCGLIAAAITAAVVWFGQ</sequence>
<evidence type="ECO:0000313" key="3">
    <source>
        <dbReference type="EMBL" id="ORA07756.1"/>
    </source>
</evidence>
<name>A0A1W9Z606_MYCAI</name>
<feature type="transmembrane region" description="Helical" evidence="2">
    <location>
        <begin position="53"/>
        <end position="77"/>
    </location>
</feature>
<comment type="caution">
    <text evidence="3">The sequence shown here is derived from an EMBL/GenBank/DDBJ whole genome shotgun (WGS) entry which is preliminary data.</text>
</comment>
<organism evidence="3 4">
    <name type="scientific">Mycobacterium arosiense ATCC BAA-1401 = DSM 45069</name>
    <dbReference type="NCBI Taxonomy" id="1265311"/>
    <lineage>
        <taxon>Bacteria</taxon>
        <taxon>Bacillati</taxon>
        <taxon>Actinomycetota</taxon>
        <taxon>Actinomycetes</taxon>
        <taxon>Mycobacteriales</taxon>
        <taxon>Mycobacteriaceae</taxon>
        <taxon>Mycobacterium</taxon>
        <taxon>Mycobacterium avium complex (MAC)</taxon>
    </lineage>
</organism>
<evidence type="ECO:0000256" key="2">
    <source>
        <dbReference type="SAM" id="Phobius"/>
    </source>
</evidence>
<evidence type="ECO:0000313" key="4">
    <source>
        <dbReference type="Proteomes" id="UP000192707"/>
    </source>
</evidence>
<keyword evidence="2" id="KW-0472">Membrane</keyword>
<feature type="region of interest" description="Disordered" evidence="1">
    <location>
        <begin position="1"/>
        <end position="23"/>
    </location>
</feature>
<dbReference type="RefSeq" id="WP_083067232.1">
    <property type="nucleotide sequence ID" value="NZ_MVHG01000125.1"/>
</dbReference>
<protein>
    <submittedName>
        <fullName evidence="3">Uncharacterized protein</fullName>
    </submittedName>
</protein>
<proteinExistence type="predicted"/>
<dbReference type="Proteomes" id="UP000192707">
    <property type="component" value="Unassembled WGS sequence"/>
</dbReference>
<evidence type="ECO:0000256" key="1">
    <source>
        <dbReference type="SAM" id="MobiDB-lite"/>
    </source>
</evidence>
<keyword evidence="2" id="KW-1133">Transmembrane helix</keyword>
<dbReference type="EMBL" id="MVHG01000125">
    <property type="protein sequence ID" value="ORA07756.1"/>
    <property type="molecule type" value="Genomic_DNA"/>
</dbReference>
<keyword evidence="4" id="KW-1185">Reference proteome</keyword>
<dbReference type="AlphaFoldDB" id="A0A1W9Z606"/>
<accession>A0A1W9Z606</accession>
<keyword evidence="2" id="KW-0812">Transmembrane</keyword>
<reference evidence="3 4" key="1">
    <citation type="submission" date="2016-12" db="EMBL/GenBank/DDBJ databases">
        <title>The new phylogeny of genus Mycobacterium.</title>
        <authorList>
            <person name="Tortoli E."/>
            <person name="Trovato A."/>
            <person name="Cirillo D.M."/>
        </authorList>
    </citation>
    <scope>NUCLEOTIDE SEQUENCE [LARGE SCALE GENOMIC DNA]</scope>
    <source>
        <strain evidence="3 4">DSM 45069</strain>
    </source>
</reference>
<gene>
    <name evidence="3" type="ORF">BST14_26400</name>
</gene>